<protein>
    <submittedName>
        <fullName evidence="2">YcaC related amidohydrolase</fullName>
    </submittedName>
</protein>
<dbReference type="PANTHER" id="PTHR14119">
    <property type="entry name" value="HYDROLASE"/>
    <property type="match status" value="1"/>
</dbReference>
<keyword evidence="2" id="KW-0378">Hydrolase</keyword>
<dbReference type="AlphaFoldDB" id="A0A0W0Y4X0"/>
<dbReference type="RefSeq" id="WP_058506660.1">
    <property type="nucleotide sequence ID" value="NZ_CAAAIK010000002.1"/>
</dbReference>
<dbReference type="InterPro" id="IPR000868">
    <property type="entry name" value="Isochorismatase-like_dom"/>
</dbReference>
<dbReference type="OrthoDB" id="9796958at2"/>
<dbReference type="Pfam" id="PF00857">
    <property type="entry name" value="Isochorismatase"/>
    <property type="match status" value="1"/>
</dbReference>
<evidence type="ECO:0000259" key="1">
    <source>
        <dbReference type="Pfam" id="PF00857"/>
    </source>
</evidence>
<evidence type="ECO:0000313" key="2">
    <source>
        <dbReference type="EMBL" id="KTD51702.1"/>
    </source>
</evidence>
<reference evidence="2 3" key="1">
    <citation type="submission" date="2015-11" db="EMBL/GenBank/DDBJ databases">
        <title>Genomic analysis of 38 Legionella species identifies large and diverse effector repertoires.</title>
        <authorList>
            <person name="Burstein D."/>
            <person name="Amaro F."/>
            <person name="Zusman T."/>
            <person name="Lifshitz Z."/>
            <person name="Cohen O."/>
            <person name="Gilbert J.A."/>
            <person name="Pupko T."/>
            <person name="Shuman H.A."/>
            <person name="Segal G."/>
        </authorList>
    </citation>
    <scope>NUCLEOTIDE SEQUENCE [LARGE SCALE GENOMIC DNA]</scope>
    <source>
        <strain evidence="2 3">CDC#1442-AUS-E</strain>
    </source>
</reference>
<proteinExistence type="predicted"/>
<dbReference type="PANTHER" id="PTHR14119:SF3">
    <property type="entry name" value="ISOCHORISMATASE DOMAIN-CONTAINING PROTEIN 2"/>
    <property type="match status" value="1"/>
</dbReference>
<dbReference type="Proteomes" id="UP000054618">
    <property type="component" value="Unassembled WGS sequence"/>
</dbReference>
<dbReference type="GO" id="GO:0016787">
    <property type="term" value="F:hydrolase activity"/>
    <property type="evidence" value="ECO:0007669"/>
    <property type="project" value="UniProtKB-KW"/>
</dbReference>
<dbReference type="Gene3D" id="3.40.50.850">
    <property type="entry name" value="Isochorismatase-like"/>
    <property type="match status" value="1"/>
</dbReference>
<dbReference type="InterPro" id="IPR036380">
    <property type="entry name" value="Isochorismatase-like_sf"/>
</dbReference>
<dbReference type="STRING" id="45073.Lqui_0546"/>
<dbReference type="PATRIC" id="fig|45073.5.peg.576"/>
<sequence length="180" mass="20713">MLLKKENSCLLLIDVQKKLAPLIEHSQTIIERCKWLMSLANDLSVPCLVSEQYPSGLGHTVDELQSLEYAETFEKVYFSCHRESNFISMLKKLNRKQTVLIGIETHVCVLQTAMELMEAGYEVFVVVDAVGSRKTLDWKYGLKRMKQAGIQLVTSEMVFFEWVEKAGSPEFKRLSQQYLK</sequence>
<accession>A0A0W0Y4X0</accession>
<dbReference type="EMBL" id="LNYS01000006">
    <property type="protein sequence ID" value="KTD51702.1"/>
    <property type="molecule type" value="Genomic_DNA"/>
</dbReference>
<dbReference type="InterPro" id="IPR050993">
    <property type="entry name" value="Isochorismatase_domain"/>
</dbReference>
<gene>
    <name evidence="2" type="ORF">Lqui_0546</name>
</gene>
<comment type="caution">
    <text evidence="2">The sequence shown here is derived from an EMBL/GenBank/DDBJ whole genome shotgun (WGS) entry which is preliminary data.</text>
</comment>
<dbReference type="CDD" id="cd01012">
    <property type="entry name" value="YcaC_related"/>
    <property type="match status" value="1"/>
</dbReference>
<feature type="domain" description="Isochorismatase-like" evidence="1">
    <location>
        <begin position="8"/>
        <end position="156"/>
    </location>
</feature>
<name>A0A0W0Y4X0_9GAMM</name>
<organism evidence="2 3">
    <name type="scientific">Legionella quinlivanii</name>
    <dbReference type="NCBI Taxonomy" id="45073"/>
    <lineage>
        <taxon>Bacteria</taxon>
        <taxon>Pseudomonadati</taxon>
        <taxon>Pseudomonadota</taxon>
        <taxon>Gammaproteobacteria</taxon>
        <taxon>Legionellales</taxon>
        <taxon>Legionellaceae</taxon>
        <taxon>Legionella</taxon>
    </lineage>
</organism>
<dbReference type="SUPFAM" id="SSF52499">
    <property type="entry name" value="Isochorismatase-like hydrolases"/>
    <property type="match status" value="1"/>
</dbReference>
<evidence type="ECO:0000313" key="3">
    <source>
        <dbReference type="Proteomes" id="UP000054618"/>
    </source>
</evidence>
<keyword evidence="3" id="KW-1185">Reference proteome</keyword>